<feature type="non-terminal residue" evidence="1">
    <location>
        <position position="160"/>
    </location>
</feature>
<dbReference type="Proteomes" id="UP001328107">
    <property type="component" value="Unassembled WGS sequence"/>
</dbReference>
<evidence type="ECO:0000313" key="1">
    <source>
        <dbReference type="EMBL" id="GMR38127.1"/>
    </source>
</evidence>
<gene>
    <name evidence="1" type="ORF">PMAYCL1PPCAC_08322</name>
</gene>
<keyword evidence="2" id="KW-1185">Reference proteome</keyword>
<proteinExistence type="predicted"/>
<organism evidence="1 2">
    <name type="scientific">Pristionchus mayeri</name>
    <dbReference type="NCBI Taxonomy" id="1317129"/>
    <lineage>
        <taxon>Eukaryota</taxon>
        <taxon>Metazoa</taxon>
        <taxon>Ecdysozoa</taxon>
        <taxon>Nematoda</taxon>
        <taxon>Chromadorea</taxon>
        <taxon>Rhabditida</taxon>
        <taxon>Rhabditina</taxon>
        <taxon>Diplogasteromorpha</taxon>
        <taxon>Diplogasteroidea</taxon>
        <taxon>Neodiplogasteridae</taxon>
        <taxon>Pristionchus</taxon>
    </lineage>
</organism>
<protein>
    <submittedName>
        <fullName evidence="1">Uncharacterized protein</fullName>
    </submittedName>
</protein>
<reference evidence="2" key="1">
    <citation type="submission" date="2022-10" db="EMBL/GenBank/DDBJ databases">
        <title>Genome assembly of Pristionchus species.</title>
        <authorList>
            <person name="Yoshida K."/>
            <person name="Sommer R.J."/>
        </authorList>
    </citation>
    <scope>NUCLEOTIDE SEQUENCE [LARGE SCALE GENOMIC DNA]</scope>
    <source>
        <strain evidence="2">RS5460</strain>
    </source>
</reference>
<dbReference type="EMBL" id="BTRK01000002">
    <property type="protein sequence ID" value="GMR38127.1"/>
    <property type="molecule type" value="Genomic_DNA"/>
</dbReference>
<sequence>MEALFFWIDALSRASKNEDEVNTPARSYLNRKLVAAMIIRTSPISLVQHRTDVPDPCPDNSRAITLLKMIMKKCDVVKLNVAMNKYFGEALHCGVCVEYKRIDDACTFITHISTSKHIVNATRYNGQMSKKVLRFWLDALCESGAVVLPEEKEEVKTLFG</sequence>
<dbReference type="AlphaFoldDB" id="A0AAN4ZHJ6"/>
<evidence type="ECO:0000313" key="2">
    <source>
        <dbReference type="Proteomes" id="UP001328107"/>
    </source>
</evidence>
<comment type="caution">
    <text evidence="1">The sequence shown here is derived from an EMBL/GenBank/DDBJ whole genome shotgun (WGS) entry which is preliminary data.</text>
</comment>
<accession>A0AAN4ZHJ6</accession>
<name>A0AAN4ZHJ6_9BILA</name>